<sequence>MNALRLALAQYPIEEPATLSAYLGKLTAWCEEAAGAGAQLLVFPEYAGAEAMAVFGRAANRDLSGATEKLQDLLPAVDDHLAALAARLGVWIVGPSAPRRTGDRLVNRASVFSPDGILDVQDKAILTPFDREEWRLSGGDALTLFETPFGKVGVLICYDVEFPLLARDLAARGAALLVCPSCTDTLAGYWRVRIGAQARALENQCAVVQAPTVGEAPWTRALDVNRGAAGLFLPPDQRSVPDGVAKLGRMDEPGWVHAEVGLDAVTALRERGEVRGFRDWDEQARVLPD</sequence>
<evidence type="ECO:0000313" key="5">
    <source>
        <dbReference type="Proteomes" id="UP000563524"/>
    </source>
</evidence>
<dbReference type="InterPro" id="IPR036526">
    <property type="entry name" value="C-N_Hydrolase_sf"/>
</dbReference>
<feature type="domain" description="CN hydrolase" evidence="3">
    <location>
        <begin position="4"/>
        <end position="262"/>
    </location>
</feature>
<dbReference type="RefSeq" id="WP_183818472.1">
    <property type="nucleotide sequence ID" value="NZ_JACHOB010000004.1"/>
</dbReference>
<accession>A0A840I5W8</accession>
<keyword evidence="2 4" id="KW-0378">Hydrolase</keyword>
<dbReference type="Proteomes" id="UP000563524">
    <property type="component" value="Unassembled WGS sequence"/>
</dbReference>
<comment type="similarity">
    <text evidence="1">Belongs to the carbon-nitrogen hydrolase superfamily. NIT1/NIT2 family.</text>
</comment>
<dbReference type="Gene3D" id="3.60.110.10">
    <property type="entry name" value="Carbon-nitrogen hydrolase"/>
    <property type="match status" value="1"/>
</dbReference>
<evidence type="ECO:0000256" key="1">
    <source>
        <dbReference type="ARBA" id="ARBA00010613"/>
    </source>
</evidence>
<evidence type="ECO:0000313" key="4">
    <source>
        <dbReference type="EMBL" id="MBB4659663.1"/>
    </source>
</evidence>
<reference evidence="4 5" key="1">
    <citation type="submission" date="2020-08" db="EMBL/GenBank/DDBJ databases">
        <title>Genomic Encyclopedia of Type Strains, Phase IV (KMG-IV): sequencing the most valuable type-strain genomes for metagenomic binning, comparative biology and taxonomic classification.</title>
        <authorList>
            <person name="Goeker M."/>
        </authorList>
    </citation>
    <scope>NUCLEOTIDE SEQUENCE [LARGE SCALE GENOMIC DNA]</scope>
    <source>
        <strain evidence="4 5">DSM 102850</strain>
    </source>
</reference>
<protein>
    <submittedName>
        <fullName evidence="4">Putative amidohydrolase</fullName>
    </submittedName>
</protein>
<dbReference type="Pfam" id="PF00795">
    <property type="entry name" value="CN_hydrolase"/>
    <property type="match status" value="1"/>
</dbReference>
<dbReference type="AlphaFoldDB" id="A0A840I5W8"/>
<dbReference type="SUPFAM" id="SSF56317">
    <property type="entry name" value="Carbon-nitrogen hydrolase"/>
    <property type="match status" value="1"/>
</dbReference>
<dbReference type="PROSITE" id="PS01227">
    <property type="entry name" value="UPF0012"/>
    <property type="match status" value="1"/>
</dbReference>
<dbReference type="PANTHER" id="PTHR43674:SF16">
    <property type="entry name" value="CARBON-NITROGEN FAMILY, PUTATIVE (AFU_ORTHOLOGUE AFUA_5G02350)-RELATED"/>
    <property type="match status" value="1"/>
</dbReference>
<dbReference type="InterPro" id="IPR001110">
    <property type="entry name" value="UPF0012_CS"/>
</dbReference>
<dbReference type="PANTHER" id="PTHR43674">
    <property type="entry name" value="NITRILASE C965.09-RELATED"/>
    <property type="match status" value="1"/>
</dbReference>
<dbReference type="EMBL" id="JACHOB010000004">
    <property type="protein sequence ID" value="MBB4659663.1"/>
    <property type="molecule type" value="Genomic_DNA"/>
</dbReference>
<keyword evidence="5" id="KW-1185">Reference proteome</keyword>
<comment type="caution">
    <text evidence="4">The sequence shown here is derived from an EMBL/GenBank/DDBJ whole genome shotgun (WGS) entry which is preliminary data.</text>
</comment>
<evidence type="ECO:0000256" key="2">
    <source>
        <dbReference type="ARBA" id="ARBA00022801"/>
    </source>
</evidence>
<name>A0A840I5W8_9PROT</name>
<dbReference type="CDD" id="cd07574">
    <property type="entry name" value="nitrilase_Rim1_like"/>
    <property type="match status" value="1"/>
</dbReference>
<gene>
    <name evidence="4" type="ORF">GGQ59_002200</name>
</gene>
<proteinExistence type="inferred from homology"/>
<dbReference type="InterPro" id="IPR003010">
    <property type="entry name" value="C-N_Hydrolase"/>
</dbReference>
<dbReference type="InterPro" id="IPR050345">
    <property type="entry name" value="Aliph_Amidase/BUP"/>
</dbReference>
<dbReference type="PROSITE" id="PS50263">
    <property type="entry name" value="CN_HYDROLASE"/>
    <property type="match status" value="1"/>
</dbReference>
<dbReference type="GO" id="GO:0016811">
    <property type="term" value="F:hydrolase activity, acting on carbon-nitrogen (but not peptide) bonds, in linear amides"/>
    <property type="evidence" value="ECO:0007669"/>
    <property type="project" value="TreeGrafter"/>
</dbReference>
<organism evidence="4 5">
    <name type="scientific">Parvularcula dongshanensis</name>
    <dbReference type="NCBI Taxonomy" id="1173995"/>
    <lineage>
        <taxon>Bacteria</taxon>
        <taxon>Pseudomonadati</taxon>
        <taxon>Pseudomonadota</taxon>
        <taxon>Alphaproteobacteria</taxon>
        <taxon>Parvularculales</taxon>
        <taxon>Parvularculaceae</taxon>
        <taxon>Parvularcula</taxon>
    </lineage>
</organism>
<evidence type="ECO:0000259" key="3">
    <source>
        <dbReference type="PROSITE" id="PS50263"/>
    </source>
</evidence>